<evidence type="ECO:0000256" key="6">
    <source>
        <dbReference type="ARBA" id="ARBA00022695"/>
    </source>
</evidence>
<dbReference type="SMART" id="SM00116">
    <property type="entry name" value="CBS"/>
    <property type="match status" value="2"/>
</dbReference>
<sequence length="867" mass="100317">MQIVVAHEGTDFDAFASMYAVTRLFPSTQIVLGGSVNRNLRRFLSLYGQFFDFLKEKEVFWEEVKKVFVVDTSFVERVGKAGLLIKEGKVDYYIIDHHLTDDQEKRSEKELLLKRGACSTIMVELLQEQKIEINSLEATLLALGIYEDTGFFTFSTTTFQDLEAASFLLQKGALLSFIPRFTRIQLTSIQRRILKDMIDSLETREIAGCVVHFTQVKPPEYVEGVSFLVHKLMDLEEIDVLFALFAMEEKTYVIARSRIEEIDLNCVLQELGGGGHRSAASCSVKGMSFSEVRQKIEEGMQRCVRLVKAREIMSHPVKVVSPSTTVEEAFSTMMRFGFSGLPVVEDNKLVGLISRKDVEKAISHGLHNAPVKSFMNPQVISVEPEDSIFKVWQLMVEQDIGRVPVTRNGLVLGIITRSDLLRGLHQRQNLEIRSLKRVNFAEKIFTHFNREDLQYIQLISELAKRKRTRVYLVGGVVRDLILGFPNYDLDLVVEGDAIEFASFVAQKLEAKLVTYQPFGTASLFVGERKRRIDFASARQEFYAYPGAPPQVEHSNLRRDLFRRDFTINAMAISIYPDDWGELFDFFGGFKDLQKKLIRVLHPLSFVEDPARAIRAVRFEKKYGFQIEPFTMSLLKQTVREGLLAKIKPDRLKEEIQLILRLPGFYSYLQRLYQLDMFPYLFPGCVWKSDYDILYPRLERLIQEEASTERLDFFLLKMTPLLSDIQFDSLEAFVERLHLSKRFYSQVKTYLGRRTVLERILQEKTSPPSRVFEVCSEIPLEFLYFTLAKFHDQDLARERIRNYLTKWRFVKPELTGSDLKQLGIPQGPIYAKILRELQKARIDNLVYSREEEIALAIKLWERMKASDQ</sequence>
<keyword evidence="7" id="KW-0479">Metal-binding</keyword>
<keyword evidence="6" id="KW-0548">Nucleotidyltransferase</keyword>
<dbReference type="Pfam" id="PF01743">
    <property type="entry name" value="PolyA_pol"/>
    <property type="match status" value="1"/>
</dbReference>
<dbReference type="SUPFAM" id="SSF81891">
    <property type="entry name" value="Poly A polymerase C-terminal region-like"/>
    <property type="match status" value="1"/>
</dbReference>
<feature type="domain" description="CBS" evidence="13">
    <location>
        <begin position="313"/>
        <end position="371"/>
    </location>
</feature>
<dbReference type="Gene3D" id="3.30.460.10">
    <property type="entry name" value="Beta Polymerase, domain 2"/>
    <property type="match status" value="1"/>
</dbReference>
<keyword evidence="10 12" id="KW-0694">RNA-binding</keyword>
<feature type="domain" description="CBS" evidence="13">
    <location>
        <begin position="375"/>
        <end position="432"/>
    </location>
</feature>
<dbReference type="InterPro" id="IPR038763">
    <property type="entry name" value="DHH_sf"/>
</dbReference>
<gene>
    <name evidence="14" type="ORF">QBE54_06905</name>
</gene>
<dbReference type="InterPro" id="IPR000644">
    <property type="entry name" value="CBS_dom"/>
</dbReference>
<dbReference type="PANTHER" id="PTHR47788">
    <property type="entry name" value="POLYA POLYMERASE"/>
    <property type="match status" value="1"/>
</dbReference>
<evidence type="ECO:0000313" key="14">
    <source>
        <dbReference type="EMBL" id="WZL75323.1"/>
    </source>
</evidence>
<keyword evidence="5" id="KW-0819">tRNA processing</keyword>
<evidence type="ECO:0000256" key="3">
    <source>
        <dbReference type="ARBA" id="ARBA00022555"/>
    </source>
</evidence>
<name>A0ABZ2Y8I0_9BACT</name>
<comment type="similarity">
    <text evidence="2 12">Belongs to the tRNA nucleotidyltransferase/poly(A) polymerase family.</text>
</comment>
<dbReference type="CDD" id="cd05398">
    <property type="entry name" value="NT_ClassII-CCAase"/>
    <property type="match status" value="1"/>
</dbReference>
<evidence type="ECO:0000256" key="4">
    <source>
        <dbReference type="ARBA" id="ARBA00022679"/>
    </source>
</evidence>
<evidence type="ECO:0000256" key="11">
    <source>
        <dbReference type="PROSITE-ProRule" id="PRU00703"/>
    </source>
</evidence>
<protein>
    <submittedName>
        <fullName evidence="14">CBS domain-containing protein</fullName>
    </submittedName>
</protein>
<evidence type="ECO:0000256" key="2">
    <source>
        <dbReference type="ARBA" id="ARBA00007265"/>
    </source>
</evidence>
<evidence type="ECO:0000256" key="10">
    <source>
        <dbReference type="ARBA" id="ARBA00022884"/>
    </source>
</evidence>
<evidence type="ECO:0000256" key="5">
    <source>
        <dbReference type="ARBA" id="ARBA00022694"/>
    </source>
</evidence>
<dbReference type="InterPro" id="IPR032828">
    <property type="entry name" value="PolyA_RNA-bd"/>
</dbReference>
<dbReference type="Pfam" id="PF12627">
    <property type="entry name" value="PolyA_pol_RNAbd"/>
    <property type="match status" value="1"/>
</dbReference>
<dbReference type="InterPro" id="IPR052390">
    <property type="entry name" value="tRNA_nt/polyA_polymerase"/>
</dbReference>
<dbReference type="Proteomes" id="UP001461341">
    <property type="component" value="Chromosome"/>
</dbReference>
<dbReference type="Gene3D" id="3.90.1640.10">
    <property type="entry name" value="inorganic pyrophosphatase (n-terminal core)"/>
    <property type="match status" value="1"/>
</dbReference>
<evidence type="ECO:0000259" key="13">
    <source>
        <dbReference type="PROSITE" id="PS51371"/>
    </source>
</evidence>
<keyword evidence="15" id="KW-1185">Reference proteome</keyword>
<dbReference type="InterPro" id="IPR046342">
    <property type="entry name" value="CBS_dom_sf"/>
</dbReference>
<comment type="cofactor">
    <cofactor evidence="1">
        <name>Mg(2+)</name>
        <dbReference type="ChEBI" id="CHEBI:18420"/>
    </cofactor>
</comment>
<dbReference type="CDD" id="cd04595">
    <property type="entry name" value="CBS_pair_DHH_polyA_Pol_assoc"/>
    <property type="match status" value="1"/>
</dbReference>
<proteinExistence type="inferred from homology"/>
<dbReference type="PANTHER" id="PTHR47788:SF1">
    <property type="entry name" value="A-ADDING TRNA NUCLEOTIDYLTRANSFERASE"/>
    <property type="match status" value="1"/>
</dbReference>
<dbReference type="PROSITE" id="PS51371">
    <property type="entry name" value="CBS"/>
    <property type="match status" value="2"/>
</dbReference>
<dbReference type="InterPro" id="IPR001667">
    <property type="entry name" value="DDH_dom"/>
</dbReference>
<dbReference type="SUPFAM" id="SSF81301">
    <property type="entry name" value="Nucleotidyltransferase"/>
    <property type="match status" value="1"/>
</dbReference>
<dbReference type="Gene3D" id="3.10.580.10">
    <property type="entry name" value="CBS-domain"/>
    <property type="match status" value="2"/>
</dbReference>
<dbReference type="Pfam" id="PF00571">
    <property type="entry name" value="CBS"/>
    <property type="match status" value="2"/>
</dbReference>
<keyword evidence="8" id="KW-0547">Nucleotide-binding</keyword>
<dbReference type="InterPro" id="IPR043519">
    <property type="entry name" value="NT_sf"/>
</dbReference>
<dbReference type="SUPFAM" id="SSF54631">
    <property type="entry name" value="CBS-domain pair"/>
    <property type="match status" value="1"/>
</dbReference>
<dbReference type="Gene3D" id="3.10.310.30">
    <property type="match status" value="1"/>
</dbReference>
<dbReference type="EMBL" id="CP121689">
    <property type="protein sequence ID" value="WZL75323.1"/>
    <property type="molecule type" value="Genomic_DNA"/>
</dbReference>
<dbReference type="InterPro" id="IPR002646">
    <property type="entry name" value="PolA_pol_head_dom"/>
</dbReference>
<evidence type="ECO:0000313" key="15">
    <source>
        <dbReference type="Proteomes" id="UP001461341"/>
    </source>
</evidence>
<dbReference type="Gene3D" id="1.10.3090.10">
    <property type="entry name" value="cca-adding enzyme, domain 2"/>
    <property type="match status" value="1"/>
</dbReference>
<evidence type="ECO:0000256" key="8">
    <source>
        <dbReference type="ARBA" id="ARBA00022741"/>
    </source>
</evidence>
<evidence type="ECO:0000256" key="12">
    <source>
        <dbReference type="RuleBase" id="RU003953"/>
    </source>
</evidence>
<evidence type="ECO:0000256" key="9">
    <source>
        <dbReference type="ARBA" id="ARBA00022842"/>
    </source>
</evidence>
<dbReference type="SUPFAM" id="SSF64182">
    <property type="entry name" value="DHH phosphoesterases"/>
    <property type="match status" value="1"/>
</dbReference>
<accession>A0ABZ2Y8I0</accession>
<keyword evidence="9" id="KW-0460">Magnesium</keyword>
<evidence type="ECO:0000256" key="1">
    <source>
        <dbReference type="ARBA" id="ARBA00001946"/>
    </source>
</evidence>
<keyword evidence="11" id="KW-0129">CBS domain</keyword>
<reference evidence="14 15" key="1">
    <citation type="submission" date="2023-03" db="EMBL/GenBank/DDBJ databases">
        <title>Novel Species.</title>
        <authorList>
            <person name="Ma S."/>
        </authorList>
    </citation>
    <scope>NUCLEOTIDE SEQUENCE [LARGE SCALE GENOMIC DNA]</scope>
    <source>
        <strain evidence="14 15">B11</strain>
    </source>
</reference>
<evidence type="ECO:0000256" key="7">
    <source>
        <dbReference type="ARBA" id="ARBA00022723"/>
    </source>
</evidence>
<organism evidence="14 15">
    <name type="scientific">Thermatribacter velox</name>
    <dbReference type="NCBI Taxonomy" id="3039681"/>
    <lineage>
        <taxon>Bacteria</taxon>
        <taxon>Pseudomonadati</taxon>
        <taxon>Atribacterota</taxon>
        <taxon>Atribacteria</taxon>
        <taxon>Atribacterales</taxon>
        <taxon>Thermatribacteraceae</taxon>
        <taxon>Thermatribacter</taxon>
    </lineage>
</organism>
<dbReference type="RefSeq" id="WP_369017469.1">
    <property type="nucleotide sequence ID" value="NZ_CP121689.1"/>
</dbReference>
<keyword evidence="3" id="KW-0820">tRNA-binding</keyword>
<keyword evidence="4 12" id="KW-0808">Transferase</keyword>
<dbReference type="Pfam" id="PF01368">
    <property type="entry name" value="DHH"/>
    <property type="match status" value="1"/>
</dbReference>